<dbReference type="InterPro" id="IPR003960">
    <property type="entry name" value="ATPase_AAA_CS"/>
</dbReference>
<dbReference type="KEGG" id="phu:Phum_PHUM097430"/>
<dbReference type="GO" id="GO:0031593">
    <property type="term" value="F:polyubiquitin modification-dependent protein binding"/>
    <property type="evidence" value="ECO:0007669"/>
    <property type="project" value="TreeGrafter"/>
</dbReference>
<dbReference type="PANTHER" id="PTHR23077:SF194">
    <property type="entry name" value="ATPASE FAMILY GENE 2 PROTEIN HOMOLOG B"/>
    <property type="match status" value="1"/>
</dbReference>
<dbReference type="FunFam" id="3.40.50.300:FF:001921">
    <property type="entry name" value="AAA ATPase domain-containing protein"/>
    <property type="match status" value="1"/>
</dbReference>
<dbReference type="CTD" id="8238053"/>
<dbReference type="FunFam" id="1.10.8.60:FF:000038">
    <property type="entry name" value="spermatogenesis-associated protein 5-like protein 1"/>
    <property type="match status" value="1"/>
</dbReference>
<dbReference type="STRING" id="121224.E0VCU0"/>
<dbReference type="OrthoDB" id="27435at2759"/>
<name>E0VCU0_PEDHC</name>
<dbReference type="GO" id="GO:0005634">
    <property type="term" value="C:nucleus"/>
    <property type="evidence" value="ECO:0007669"/>
    <property type="project" value="TreeGrafter"/>
</dbReference>
<dbReference type="GO" id="GO:0034098">
    <property type="term" value="C:VCP-NPL4-UFD1 AAA ATPase complex"/>
    <property type="evidence" value="ECO:0007669"/>
    <property type="project" value="TreeGrafter"/>
</dbReference>
<dbReference type="GO" id="GO:0016887">
    <property type="term" value="F:ATP hydrolysis activity"/>
    <property type="evidence" value="ECO:0007669"/>
    <property type="project" value="InterPro"/>
</dbReference>
<dbReference type="VEuPathDB" id="VectorBase:PHUM097430"/>
<dbReference type="Proteomes" id="UP000009046">
    <property type="component" value="Unassembled WGS sequence"/>
</dbReference>
<dbReference type="HOGENOM" id="CLU_000688_12_2_1"/>
<dbReference type="InterPro" id="IPR003959">
    <property type="entry name" value="ATPase_AAA_core"/>
</dbReference>
<dbReference type="Gene3D" id="1.10.8.60">
    <property type="match status" value="2"/>
</dbReference>
<organism>
    <name type="scientific">Pediculus humanus subsp. corporis</name>
    <name type="common">Body louse</name>
    <dbReference type="NCBI Taxonomy" id="121224"/>
    <lineage>
        <taxon>Eukaryota</taxon>
        <taxon>Metazoa</taxon>
        <taxon>Ecdysozoa</taxon>
        <taxon>Arthropoda</taxon>
        <taxon>Hexapoda</taxon>
        <taxon>Insecta</taxon>
        <taxon>Pterygota</taxon>
        <taxon>Neoptera</taxon>
        <taxon>Paraneoptera</taxon>
        <taxon>Psocodea</taxon>
        <taxon>Troctomorpha</taxon>
        <taxon>Phthiraptera</taxon>
        <taxon>Anoplura</taxon>
        <taxon>Pediculidae</taxon>
        <taxon>Pediculus</taxon>
    </lineage>
</organism>
<reference evidence="4" key="1">
    <citation type="submission" date="2007-04" db="EMBL/GenBank/DDBJ databases">
        <title>Annotation of Pediculus humanus corporis strain USDA.</title>
        <authorList>
            <person name="Kirkness E."/>
            <person name="Hannick L."/>
            <person name="Hass B."/>
            <person name="Bruggner R."/>
            <person name="Lawson D."/>
            <person name="Bidwell S."/>
            <person name="Joardar V."/>
            <person name="Caler E."/>
            <person name="Walenz B."/>
            <person name="Inman J."/>
            <person name="Schobel S."/>
            <person name="Galinsky K."/>
            <person name="Amedeo P."/>
            <person name="Strausberg R."/>
        </authorList>
    </citation>
    <scope>NUCLEOTIDE SEQUENCE</scope>
    <source>
        <strain evidence="4">USDA</strain>
    </source>
</reference>
<dbReference type="eggNOG" id="KOG0730">
    <property type="taxonomic scope" value="Eukaryota"/>
</dbReference>
<dbReference type="SMART" id="SM00382">
    <property type="entry name" value="AAA"/>
    <property type="match status" value="2"/>
</dbReference>
<dbReference type="GeneID" id="8238053"/>
<dbReference type="Gene3D" id="3.40.50.300">
    <property type="entry name" value="P-loop containing nucleotide triphosphate hydrolases"/>
    <property type="match status" value="2"/>
</dbReference>
<reference evidence="5" key="3">
    <citation type="submission" date="2020-05" db="UniProtKB">
        <authorList>
            <consortium name="EnsemblMetazoa"/>
        </authorList>
    </citation>
    <scope>IDENTIFICATION</scope>
    <source>
        <strain evidence="5">USDA</strain>
    </source>
</reference>
<dbReference type="Pfam" id="PF00004">
    <property type="entry name" value="AAA"/>
    <property type="match status" value="2"/>
</dbReference>
<dbReference type="PANTHER" id="PTHR23077">
    <property type="entry name" value="AAA-FAMILY ATPASE"/>
    <property type="match status" value="1"/>
</dbReference>
<dbReference type="SUPFAM" id="SSF52540">
    <property type="entry name" value="P-loop containing nucleoside triphosphate hydrolases"/>
    <property type="match status" value="2"/>
</dbReference>
<evidence type="ECO:0000256" key="2">
    <source>
        <dbReference type="ARBA" id="ARBA00022840"/>
    </source>
</evidence>
<reference evidence="4" key="2">
    <citation type="submission" date="2007-04" db="EMBL/GenBank/DDBJ databases">
        <title>The genome of the human body louse.</title>
        <authorList>
            <consortium name="The Human Body Louse Genome Consortium"/>
            <person name="Kirkness E."/>
            <person name="Walenz B."/>
            <person name="Hass B."/>
            <person name="Bruggner R."/>
            <person name="Strausberg R."/>
        </authorList>
    </citation>
    <scope>NUCLEOTIDE SEQUENCE</scope>
    <source>
        <strain evidence="4">USDA</strain>
    </source>
</reference>
<dbReference type="InterPro" id="IPR003593">
    <property type="entry name" value="AAA+_ATPase"/>
</dbReference>
<dbReference type="EMBL" id="AAZO01001165">
    <property type="status" value="NOT_ANNOTATED_CDS"/>
    <property type="molecule type" value="Genomic_DNA"/>
</dbReference>
<dbReference type="EnsemblMetazoa" id="PHUM097430-RA">
    <property type="protein sequence ID" value="PHUM097430-PA"/>
    <property type="gene ID" value="PHUM097430"/>
</dbReference>
<keyword evidence="1" id="KW-0547">Nucleotide-binding</keyword>
<evidence type="ECO:0000313" key="4">
    <source>
        <dbReference type="EMBL" id="EEB11196.1"/>
    </source>
</evidence>
<dbReference type="EMBL" id="DS235065">
    <property type="protein sequence ID" value="EEB11196.1"/>
    <property type="molecule type" value="Genomic_DNA"/>
</dbReference>
<proteinExistence type="predicted"/>
<dbReference type="InParanoid" id="E0VCU0"/>
<protein>
    <recommendedName>
        <fullName evidence="3">AAA+ ATPase domain-containing protein</fullName>
    </recommendedName>
</protein>
<dbReference type="InterPro" id="IPR050168">
    <property type="entry name" value="AAA_ATPase_domain"/>
</dbReference>
<dbReference type="GO" id="GO:0051228">
    <property type="term" value="P:mitotic spindle disassembly"/>
    <property type="evidence" value="ECO:0007669"/>
    <property type="project" value="TreeGrafter"/>
</dbReference>
<dbReference type="Pfam" id="PF17862">
    <property type="entry name" value="AAA_lid_3"/>
    <property type="match status" value="1"/>
</dbReference>
<keyword evidence="2" id="KW-0067">ATP-binding</keyword>
<dbReference type="GO" id="GO:0030970">
    <property type="term" value="P:retrograde protein transport, ER to cytosol"/>
    <property type="evidence" value="ECO:0007669"/>
    <property type="project" value="TreeGrafter"/>
</dbReference>
<dbReference type="GO" id="GO:0005524">
    <property type="term" value="F:ATP binding"/>
    <property type="evidence" value="ECO:0007669"/>
    <property type="project" value="UniProtKB-KW"/>
</dbReference>
<dbReference type="GO" id="GO:0005829">
    <property type="term" value="C:cytosol"/>
    <property type="evidence" value="ECO:0007669"/>
    <property type="project" value="TreeGrafter"/>
</dbReference>
<evidence type="ECO:0000313" key="5">
    <source>
        <dbReference type="EnsemblMetazoa" id="PHUM097430-PA"/>
    </source>
</evidence>
<dbReference type="AlphaFoldDB" id="E0VCU0"/>
<evidence type="ECO:0000313" key="6">
    <source>
        <dbReference type="Proteomes" id="UP000009046"/>
    </source>
</evidence>
<sequence length="768" mass="86683">MKAIYLNKSFLNVQKCLMPDCEFLKLNYGKYCLCTVQPECSLIVKIGLSEIKNTKNIIYLDDTVCKYSSKNYEKISHLENIDFKDFKILKNPIKSKQVEVTLVCSDIFGVQKFKNCQQELIKIIKAIFKYFTFCNNSLLSLKKLGSCQILGLEILIISSTDIFNNNQPFVIDEHTDVIISKIISLLQFQQFEINNKLDEIGGCNQIHKTLKEAVELSKISSSSVKIINKLLLIGPNGCGKTTLVKIVANETGCILLEISANSLYVFNSEVEMKNILKKAKLYIANGESCILLIKNIDSCSQKKNISKKIFKSLIEFIENVENVSGIMVIATTSSANDVDLQLRMPKRFENELEITVPSEEERESILSIILKNSKISCDEMLIKKVSKWTPGFVGADLKSLVLEAVLLSKKNQVFYINFNNLIFWFSLRVLHALQKMSQQNMNNVLLEDCFRKALTKIIPSELKGAIGLCLTNDITLSEIGGLDEIKKILELEVILQLKYPEKFKKLGVSMTKGLLLYGPPGCAKTILVKALAKEAQTTFLATSAADLYSPYVGDAEKKIVQLFEKARFGSPAIIFIDEIDAIVGSKSGDREHGVQERILSTLLIEMDGISTRTFAQNNNVLNEYCETDTSEKSEGYKRNSVIVIGATNHPEMLDDALKRPGRFDRLIYIPPPSESDRLEILNKLTKKMPLHETVNLELLAKHTEFYSGADLRNICQESGLSALSDNEMSPEFIYQSHFEKVLSEYKPSLNQKLIDFYESYQNTDKKII</sequence>
<dbReference type="PROSITE" id="PS00674">
    <property type="entry name" value="AAA"/>
    <property type="match status" value="1"/>
</dbReference>
<dbReference type="InterPro" id="IPR027417">
    <property type="entry name" value="P-loop_NTPase"/>
</dbReference>
<keyword evidence="6" id="KW-1185">Reference proteome</keyword>
<evidence type="ECO:0000259" key="3">
    <source>
        <dbReference type="SMART" id="SM00382"/>
    </source>
</evidence>
<dbReference type="GO" id="GO:0097352">
    <property type="term" value="P:autophagosome maturation"/>
    <property type="evidence" value="ECO:0007669"/>
    <property type="project" value="TreeGrafter"/>
</dbReference>
<feature type="domain" description="AAA+ ATPase" evidence="3">
    <location>
        <begin position="510"/>
        <end position="673"/>
    </location>
</feature>
<feature type="domain" description="AAA+ ATPase" evidence="3">
    <location>
        <begin position="226"/>
        <end position="358"/>
    </location>
</feature>
<dbReference type="InterPro" id="IPR041569">
    <property type="entry name" value="AAA_lid_3"/>
</dbReference>
<dbReference type="OMA" id="CAERFIT"/>
<gene>
    <name evidence="5" type="primary">8238053</name>
    <name evidence="4" type="ORF">Phum_PHUM097430</name>
</gene>
<accession>E0VCU0</accession>
<dbReference type="RefSeq" id="XP_002423934.1">
    <property type="nucleotide sequence ID" value="XM_002423889.1"/>
</dbReference>
<evidence type="ECO:0000256" key="1">
    <source>
        <dbReference type="ARBA" id="ARBA00022741"/>
    </source>
</evidence>